<dbReference type="EMBL" id="CP061800">
    <property type="protein sequence ID" value="QTA88199.1"/>
    <property type="molecule type" value="Genomic_DNA"/>
</dbReference>
<sequence>MNKLFLSVSIHGSLFTFVSLDAQIFLIITDLGKADQAL</sequence>
<accession>A0A975GNW6</accession>
<gene>
    <name evidence="1" type="ORF">dnm_042400</name>
</gene>
<keyword evidence="2" id="KW-1185">Reference proteome</keyword>
<reference evidence="1" key="1">
    <citation type="journal article" date="2021" name="Microb. Physiol.">
        <title>Proteogenomic Insights into the Physiology of Marine, Sulfate-Reducing, Filamentous Desulfonema limicola and Desulfonema magnum.</title>
        <authorList>
            <person name="Schnaars V."/>
            <person name="Wohlbrand L."/>
            <person name="Scheve S."/>
            <person name="Hinrichs C."/>
            <person name="Reinhardt R."/>
            <person name="Rabus R."/>
        </authorList>
    </citation>
    <scope>NUCLEOTIDE SEQUENCE</scope>
    <source>
        <strain evidence="1">4be13</strain>
    </source>
</reference>
<dbReference type="Proteomes" id="UP000663722">
    <property type="component" value="Chromosome"/>
</dbReference>
<evidence type="ECO:0000313" key="2">
    <source>
        <dbReference type="Proteomes" id="UP000663722"/>
    </source>
</evidence>
<protein>
    <submittedName>
        <fullName evidence="1">Uncharacterized protein</fullName>
    </submittedName>
</protein>
<dbReference type="AlphaFoldDB" id="A0A975GNW6"/>
<proteinExistence type="predicted"/>
<organism evidence="1 2">
    <name type="scientific">Desulfonema magnum</name>
    <dbReference type="NCBI Taxonomy" id="45655"/>
    <lineage>
        <taxon>Bacteria</taxon>
        <taxon>Pseudomonadati</taxon>
        <taxon>Thermodesulfobacteriota</taxon>
        <taxon>Desulfobacteria</taxon>
        <taxon>Desulfobacterales</taxon>
        <taxon>Desulfococcaceae</taxon>
        <taxon>Desulfonema</taxon>
    </lineage>
</organism>
<evidence type="ECO:0000313" key="1">
    <source>
        <dbReference type="EMBL" id="QTA88199.1"/>
    </source>
</evidence>
<dbReference type="KEGG" id="dmm:dnm_042400"/>
<name>A0A975GNW6_9BACT</name>